<dbReference type="SMART" id="SM00862">
    <property type="entry name" value="Trans_reg_C"/>
    <property type="match status" value="1"/>
</dbReference>
<dbReference type="RefSeq" id="WP_156215120.1">
    <property type="nucleotide sequence ID" value="NZ_WOFH01000002.1"/>
</dbReference>
<evidence type="ECO:0000256" key="3">
    <source>
        <dbReference type="PROSITE-ProRule" id="PRU01091"/>
    </source>
</evidence>
<dbReference type="InterPro" id="IPR027417">
    <property type="entry name" value="P-loop_NTPase"/>
</dbReference>
<dbReference type="Gene3D" id="3.40.50.300">
    <property type="entry name" value="P-loop containing nucleotide triphosphate hydrolases"/>
    <property type="match status" value="1"/>
</dbReference>
<evidence type="ECO:0000256" key="2">
    <source>
        <dbReference type="ARBA" id="ARBA00023125"/>
    </source>
</evidence>
<feature type="DNA-binding region" description="OmpR/PhoB-type" evidence="3">
    <location>
        <begin position="1"/>
        <end position="90"/>
    </location>
</feature>
<keyword evidence="2 3" id="KW-0238">DNA-binding</keyword>
<dbReference type="GO" id="GO:0003677">
    <property type="term" value="F:DNA binding"/>
    <property type="evidence" value="ECO:0007669"/>
    <property type="project" value="UniProtKB-UniRule"/>
</dbReference>
<dbReference type="GO" id="GO:0000160">
    <property type="term" value="P:phosphorelay signal transduction system"/>
    <property type="evidence" value="ECO:0007669"/>
    <property type="project" value="InterPro"/>
</dbReference>
<feature type="domain" description="OmpR/PhoB-type" evidence="4">
    <location>
        <begin position="1"/>
        <end position="90"/>
    </location>
</feature>
<dbReference type="AlphaFoldDB" id="A0A7K1KVE2"/>
<dbReference type="CDD" id="cd15831">
    <property type="entry name" value="BTAD"/>
    <property type="match status" value="1"/>
</dbReference>
<dbReference type="PRINTS" id="PR00364">
    <property type="entry name" value="DISEASERSIST"/>
</dbReference>
<dbReference type="Pfam" id="PF00931">
    <property type="entry name" value="NB-ARC"/>
    <property type="match status" value="1"/>
</dbReference>
<keyword evidence="6" id="KW-1185">Reference proteome</keyword>
<dbReference type="PROSITE" id="PS51755">
    <property type="entry name" value="OMPR_PHOB"/>
    <property type="match status" value="1"/>
</dbReference>
<proteinExistence type="inferred from homology"/>
<gene>
    <name evidence="5" type="ORF">GNZ18_05990</name>
</gene>
<sequence>MRYGVLGPLAVWDADGRPVGVPEAKVRALLADLLVHRGGPVPADRLVEDIWAGDPPSGAAGALQTKISQLRRVLGRQRVVREPAGYRLVLEGDEVDAFGFQELVERAGAEEEPAVRCGLLADALALWRGPAYADVAGSLFALGEVARLEELRLTALEDQAEARLEVGGHAALAAELGDAVARHPLRERLRTIQMRALYRAGRQTEALETFQELRRRLADELGVSPGPEAAGLHTAILRQEPHLAPPAGRAPCRSNLPAPLTALVGREDAVEELRARLAPGAGTRLVTLTGLGGIGKTRLAVAAAGGMTGRFADGVWLVELAGLGTGSTPDDLAGQALKTLDHLAASEPVVPPRGPDAVARLCRALADRRLLIVLDNCEHVVEAAAELAGAVLAAAPGAHLLATGQEPLGIPGELVRPVPPLALPGPTGAVARTGAVELFAERAAAAVPGFVLDEGNARAVARICRRLDGVPLALELVAPRLRTMTPERLAAYLDDRCALLAARARGVPERQRTLRDTLDCAWELLAPDERAVLGRLSAHPGGWSPASAEAIAAGPGAPADRVPDLLSRLVDRSLLIHEAGRFRMLESVAAYCAERLAEPEAQGTR</sequence>
<dbReference type="GO" id="GO:0006355">
    <property type="term" value="P:regulation of DNA-templated transcription"/>
    <property type="evidence" value="ECO:0007669"/>
    <property type="project" value="InterPro"/>
</dbReference>
<evidence type="ECO:0000313" key="6">
    <source>
        <dbReference type="Proteomes" id="UP000432015"/>
    </source>
</evidence>
<protein>
    <recommendedName>
        <fullName evidence="4">OmpR/PhoB-type domain-containing protein</fullName>
    </recommendedName>
</protein>
<comment type="similarity">
    <text evidence="1">Belongs to the AfsR/DnrI/RedD regulatory family.</text>
</comment>
<reference evidence="5 6" key="1">
    <citation type="submission" date="2019-11" db="EMBL/GenBank/DDBJ databases">
        <authorList>
            <person name="Cao P."/>
        </authorList>
    </citation>
    <scope>NUCLEOTIDE SEQUENCE [LARGE SCALE GENOMIC DNA]</scope>
    <source>
        <strain evidence="5 6">NEAU-AAG5</strain>
    </source>
</reference>
<evidence type="ECO:0000259" key="4">
    <source>
        <dbReference type="PROSITE" id="PS51755"/>
    </source>
</evidence>
<dbReference type="SUPFAM" id="SSF52540">
    <property type="entry name" value="P-loop containing nucleoside triphosphate hydrolases"/>
    <property type="match status" value="1"/>
</dbReference>
<dbReference type="InterPro" id="IPR036388">
    <property type="entry name" value="WH-like_DNA-bd_sf"/>
</dbReference>
<name>A0A7K1KVE2_9ACTN</name>
<dbReference type="SUPFAM" id="SSF46894">
    <property type="entry name" value="C-terminal effector domain of the bipartite response regulators"/>
    <property type="match status" value="1"/>
</dbReference>
<dbReference type="EMBL" id="WOFH01000002">
    <property type="protein sequence ID" value="MUN36148.1"/>
    <property type="molecule type" value="Genomic_DNA"/>
</dbReference>
<dbReference type="InterPro" id="IPR011990">
    <property type="entry name" value="TPR-like_helical_dom_sf"/>
</dbReference>
<dbReference type="SMART" id="SM01043">
    <property type="entry name" value="BTAD"/>
    <property type="match status" value="1"/>
</dbReference>
<evidence type="ECO:0000256" key="1">
    <source>
        <dbReference type="ARBA" id="ARBA00005820"/>
    </source>
</evidence>
<dbReference type="PANTHER" id="PTHR47691:SF3">
    <property type="entry name" value="HTH-TYPE TRANSCRIPTIONAL REGULATOR RV0890C-RELATED"/>
    <property type="match status" value="1"/>
</dbReference>
<dbReference type="InterPro" id="IPR058852">
    <property type="entry name" value="HTH_77"/>
</dbReference>
<comment type="caution">
    <text evidence="5">The sequence shown here is derived from an EMBL/GenBank/DDBJ whole genome shotgun (WGS) entry which is preliminary data.</text>
</comment>
<dbReference type="Pfam" id="PF03704">
    <property type="entry name" value="BTAD"/>
    <property type="match status" value="1"/>
</dbReference>
<dbReference type="Gene3D" id="1.25.40.10">
    <property type="entry name" value="Tetratricopeptide repeat domain"/>
    <property type="match status" value="1"/>
</dbReference>
<evidence type="ECO:0000313" key="5">
    <source>
        <dbReference type="EMBL" id="MUN36148.1"/>
    </source>
</evidence>
<dbReference type="Gene3D" id="1.10.10.10">
    <property type="entry name" value="Winged helix-like DNA-binding domain superfamily/Winged helix DNA-binding domain"/>
    <property type="match status" value="1"/>
</dbReference>
<dbReference type="SUPFAM" id="SSF48452">
    <property type="entry name" value="TPR-like"/>
    <property type="match status" value="1"/>
</dbReference>
<dbReference type="InterPro" id="IPR005158">
    <property type="entry name" value="BTAD"/>
</dbReference>
<dbReference type="Pfam" id="PF25872">
    <property type="entry name" value="HTH_77"/>
    <property type="match status" value="1"/>
</dbReference>
<dbReference type="InterPro" id="IPR001867">
    <property type="entry name" value="OmpR/PhoB-type_DNA-bd"/>
</dbReference>
<dbReference type="GO" id="GO:0043531">
    <property type="term" value="F:ADP binding"/>
    <property type="evidence" value="ECO:0007669"/>
    <property type="project" value="InterPro"/>
</dbReference>
<dbReference type="InterPro" id="IPR016032">
    <property type="entry name" value="Sig_transdc_resp-reg_C-effctor"/>
</dbReference>
<organism evidence="5 6">
    <name type="scientific">Actinomadura litoris</name>
    <dbReference type="NCBI Taxonomy" id="2678616"/>
    <lineage>
        <taxon>Bacteria</taxon>
        <taxon>Bacillati</taxon>
        <taxon>Actinomycetota</taxon>
        <taxon>Actinomycetes</taxon>
        <taxon>Streptosporangiales</taxon>
        <taxon>Thermomonosporaceae</taxon>
        <taxon>Actinomadura</taxon>
    </lineage>
</organism>
<dbReference type="InterPro" id="IPR002182">
    <property type="entry name" value="NB-ARC"/>
</dbReference>
<accession>A0A7K1KVE2</accession>
<dbReference type="PANTHER" id="PTHR47691">
    <property type="entry name" value="REGULATOR-RELATED"/>
    <property type="match status" value="1"/>
</dbReference>
<dbReference type="Proteomes" id="UP000432015">
    <property type="component" value="Unassembled WGS sequence"/>
</dbReference>